<accession>A0A8X8Y6D5</accession>
<dbReference type="AlphaFoldDB" id="A0A8X8Y6D5"/>
<keyword evidence="3" id="KW-0804">Transcription</keyword>
<dbReference type="PROSITE" id="PS51005">
    <property type="entry name" value="NAC"/>
    <property type="match status" value="1"/>
</dbReference>
<feature type="compositionally biased region" description="Low complexity" evidence="5">
    <location>
        <begin position="349"/>
        <end position="362"/>
    </location>
</feature>
<sequence length="488" mass="53867">MVVVTSSSKGEIESASTAKIPKCFLDKNEMNESSSKEAVEKSHRVIWGPLALLRHCCAATSLADEDADTSRYNLALLKPPSIYLLLHWISCVLQSDYLLLDKAPCFCGSSFTWVEMCPPAQPPPCQIGFYWSDEQIILLLANNSPGSRIPDNVLDDSNPFQSHPSNLPDGMWFLVHSNVKKGFTNDGFWKAKGEPCKVYSNNGINGWRTTLEYFEGLAPDEQLTNWLMQEYKISPDELSDKCSPKASRSLCRVFLCGDDISRSKMVSQNCKNIIESKNLNPVKSIKPEANVTSDQDTEHEPQANRESDVRTLAMASDVKPSSPPEDFSEGECFSRGDFLELNDLQDPGSHSSSSQNSSCPSKLSEEYFGSDHFGSADFLWDLEEEVEKSCREEQFSRSCHRFSAQIVQNDVVLQPALPGSSVVYDSVRGDVAETPSTSPGADETSKDKKVQSKAGGASTSNGAAREEKKNGGSSRINKIKTYFCFAAF</sequence>
<dbReference type="GO" id="GO:0006355">
    <property type="term" value="P:regulation of DNA-templated transcription"/>
    <property type="evidence" value="ECO:0007669"/>
    <property type="project" value="InterPro"/>
</dbReference>
<reference evidence="7" key="1">
    <citation type="submission" date="2018-01" db="EMBL/GenBank/DDBJ databases">
        <authorList>
            <person name="Mao J.F."/>
        </authorList>
    </citation>
    <scope>NUCLEOTIDE SEQUENCE</scope>
    <source>
        <strain evidence="7">Huo1</strain>
        <tissue evidence="7">Leaf</tissue>
    </source>
</reference>
<evidence type="ECO:0000313" key="8">
    <source>
        <dbReference type="Proteomes" id="UP000298416"/>
    </source>
</evidence>
<name>A0A8X8Y6D5_SALSN</name>
<evidence type="ECO:0000259" key="6">
    <source>
        <dbReference type="PROSITE" id="PS51005"/>
    </source>
</evidence>
<evidence type="ECO:0000256" key="4">
    <source>
        <dbReference type="ARBA" id="ARBA00023242"/>
    </source>
</evidence>
<dbReference type="PANTHER" id="PTHR31719:SF43">
    <property type="entry name" value="NAC TRANSCRIPTION FACTOR 56"/>
    <property type="match status" value="1"/>
</dbReference>
<dbReference type="SUPFAM" id="SSF101941">
    <property type="entry name" value="NAC domain"/>
    <property type="match status" value="1"/>
</dbReference>
<dbReference type="InterPro" id="IPR036093">
    <property type="entry name" value="NAC_dom_sf"/>
</dbReference>
<comment type="caution">
    <text evidence="7">The sequence shown here is derived from an EMBL/GenBank/DDBJ whole genome shotgun (WGS) entry which is preliminary data.</text>
</comment>
<evidence type="ECO:0000256" key="1">
    <source>
        <dbReference type="ARBA" id="ARBA00023015"/>
    </source>
</evidence>
<dbReference type="InterPro" id="IPR003441">
    <property type="entry name" value="NAC-dom"/>
</dbReference>
<feature type="region of interest" description="Disordered" evidence="5">
    <location>
        <begin position="343"/>
        <end position="363"/>
    </location>
</feature>
<dbReference type="Proteomes" id="UP000298416">
    <property type="component" value="Unassembled WGS sequence"/>
</dbReference>
<keyword evidence="1" id="KW-0805">Transcription regulation</keyword>
<keyword evidence="2" id="KW-0238">DNA-binding</keyword>
<dbReference type="EMBL" id="PNBA02000005">
    <property type="protein sequence ID" value="KAG6424912.1"/>
    <property type="molecule type" value="Genomic_DNA"/>
</dbReference>
<proteinExistence type="predicted"/>
<evidence type="ECO:0000256" key="2">
    <source>
        <dbReference type="ARBA" id="ARBA00023125"/>
    </source>
</evidence>
<dbReference type="GO" id="GO:0003677">
    <property type="term" value="F:DNA binding"/>
    <property type="evidence" value="ECO:0007669"/>
    <property type="project" value="UniProtKB-KW"/>
</dbReference>
<evidence type="ECO:0000313" key="7">
    <source>
        <dbReference type="EMBL" id="KAG6424912.1"/>
    </source>
</evidence>
<gene>
    <name evidence="7" type="ORF">SASPL_115335</name>
</gene>
<evidence type="ECO:0000256" key="5">
    <source>
        <dbReference type="SAM" id="MobiDB-lite"/>
    </source>
</evidence>
<feature type="region of interest" description="Disordered" evidence="5">
    <location>
        <begin position="429"/>
        <end position="473"/>
    </location>
</feature>
<feature type="compositionally biased region" description="Basic and acidic residues" evidence="5">
    <location>
        <begin position="296"/>
        <end position="309"/>
    </location>
</feature>
<dbReference type="Gene3D" id="2.170.150.80">
    <property type="entry name" value="NAC domain"/>
    <property type="match status" value="1"/>
</dbReference>
<dbReference type="PANTHER" id="PTHR31719">
    <property type="entry name" value="NAC TRANSCRIPTION FACTOR 56"/>
    <property type="match status" value="1"/>
</dbReference>
<evidence type="ECO:0000256" key="3">
    <source>
        <dbReference type="ARBA" id="ARBA00023163"/>
    </source>
</evidence>
<reference evidence="7" key="2">
    <citation type="submission" date="2020-08" db="EMBL/GenBank/DDBJ databases">
        <title>Plant Genome Project.</title>
        <authorList>
            <person name="Zhang R.-G."/>
        </authorList>
    </citation>
    <scope>NUCLEOTIDE SEQUENCE</scope>
    <source>
        <strain evidence="7">Huo1</strain>
        <tissue evidence="7">Leaf</tissue>
    </source>
</reference>
<organism evidence="7">
    <name type="scientific">Salvia splendens</name>
    <name type="common">Scarlet sage</name>
    <dbReference type="NCBI Taxonomy" id="180675"/>
    <lineage>
        <taxon>Eukaryota</taxon>
        <taxon>Viridiplantae</taxon>
        <taxon>Streptophyta</taxon>
        <taxon>Embryophyta</taxon>
        <taxon>Tracheophyta</taxon>
        <taxon>Spermatophyta</taxon>
        <taxon>Magnoliopsida</taxon>
        <taxon>eudicotyledons</taxon>
        <taxon>Gunneridae</taxon>
        <taxon>Pentapetalae</taxon>
        <taxon>asterids</taxon>
        <taxon>lamiids</taxon>
        <taxon>Lamiales</taxon>
        <taxon>Lamiaceae</taxon>
        <taxon>Nepetoideae</taxon>
        <taxon>Mentheae</taxon>
        <taxon>Salviinae</taxon>
        <taxon>Salvia</taxon>
        <taxon>Salvia subgen. Calosphace</taxon>
        <taxon>core Calosphace</taxon>
    </lineage>
</organism>
<keyword evidence="4" id="KW-0539">Nucleus</keyword>
<feature type="domain" description="NAC" evidence="6">
    <location>
        <begin position="123"/>
        <end position="256"/>
    </location>
</feature>
<feature type="region of interest" description="Disordered" evidence="5">
    <location>
        <begin position="289"/>
        <end position="329"/>
    </location>
</feature>
<protein>
    <recommendedName>
        <fullName evidence="6">NAC domain-containing protein</fullName>
    </recommendedName>
</protein>
<keyword evidence="8" id="KW-1185">Reference proteome</keyword>
<dbReference type="Pfam" id="PF02365">
    <property type="entry name" value="NAM"/>
    <property type="match status" value="1"/>
</dbReference>